<sequence>MQRPIPPRIHVLLARDTSVAVVIRRGPSRHTALIGWDRKTDKFKIGQWLYGRIYERRCDLSPNGKHLIYFAMNGRWDSAEKGAWTAISRAPYLKAVSLFAKGDCWHGGGLFRTPTDYWLNDGLGHELQKEDQSLQRSTEFPWHEQYGGECPGVYYIRLQRDGWRLKYSAPDGKGGQMTVFEKRVNNHWTLRKRAHTSLGRLAGRGVYFDTHELFNSRTEEVVPKLDWEWAELDGARLIWAAKGCLHSGRLDAKGLHGEKLLHDFSPMTFEALTAPYQ</sequence>
<reference evidence="1" key="1">
    <citation type="submission" date="2020-10" db="EMBL/GenBank/DDBJ databases">
        <title>Phylogeny of dyella-like bacteria.</title>
        <authorList>
            <person name="Fu J."/>
        </authorList>
    </citation>
    <scope>NUCLEOTIDE SEQUENCE</scope>
    <source>
        <strain evidence="1">DHON07</strain>
    </source>
</reference>
<proteinExistence type="predicted"/>
<evidence type="ECO:0000313" key="1">
    <source>
        <dbReference type="EMBL" id="MBM7130785.1"/>
    </source>
</evidence>
<accession>A0ABS2KHY3</accession>
<name>A0ABS2KHY3_9GAMM</name>
<dbReference type="RefSeq" id="WP_204632338.1">
    <property type="nucleotide sequence ID" value="NZ_BSOC01000002.1"/>
</dbReference>
<dbReference type="EMBL" id="JADIKF010000039">
    <property type="protein sequence ID" value="MBM7130785.1"/>
    <property type="molecule type" value="Genomic_DNA"/>
</dbReference>
<comment type="caution">
    <text evidence="1">The sequence shown here is derived from an EMBL/GenBank/DDBJ whole genome shotgun (WGS) entry which is preliminary data.</text>
</comment>
<keyword evidence="2" id="KW-1185">Reference proteome</keyword>
<protein>
    <submittedName>
        <fullName evidence="1">Uncharacterized protein</fullName>
    </submittedName>
</protein>
<dbReference type="Proteomes" id="UP001430193">
    <property type="component" value="Unassembled WGS sequence"/>
</dbReference>
<organism evidence="1 2">
    <name type="scientific">Dyella mobilis</name>
    <dbReference type="NCBI Taxonomy" id="1849582"/>
    <lineage>
        <taxon>Bacteria</taxon>
        <taxon>Pseudomonadati</taxon>
        <taxon>Pseudomonadota</taxon>
        <taxon>Gammaproteobacteria</taxon>
        <taxon>Lysobacterales</taxon>
        <taxon>Rhodanobacteraceae</taxon>
        <taxon>Dyella</taxon>
    </lineage>
</organism>
<evidence type="ECO:0000313" key="2">
    <source>
        <dbReference type="Proteomes" id="UP001430193"/>
    </source>
</evidence>
<gene>
    <name evidence="1" type="ORF">ISS99_14700</name>
</gene>